<sequence>MPFRPLHSNSLGRVPIILIVNTANKTNTQYNTTQQSCRRSPHPSRPPSRYRYSLSRALCVAAVLVLVINYRSNHPLPAIPSPASSRVIYPLLPIGRFHAFASIPAVPPGHIPRN</sequence>
<protein>
    <submittedName>
        <fullName evidence="1">Uncharacterized protein</fullName>
    </submittedName>
</protein>
<dbReference type="AlphaFoldDB" id="A0A179GPH8"/>
<dbReference type="EMBL" id="LSBH01000004">
    <property type="protein sequence ID" value="OAQ79827.1"/>
    <property type="molecule type" value="Genomic_DNA"/>
</dbReference>
<dbReference type="EMBL" id="LSBI01000006">
    <property type="protein sequence ID" value="OAQ88774.1"/>
    <property type="molecule type" value="Genomic_DNA"/>
</dbReference>
<dbReference type="Proteomes" id="UP000078340">
    <property type="component" value="Unassembled WGS sequence"/>
</dbReference>
<comment type="caution">
    <text evidence="1">The sequence shown here is derived from an EMBL/GenBank/DDBJ whole genome shotgun (WGS) entry which is preliminary data.</text>
</comment>
<gene>
    <name evidence="1" type="ORF">VFPBJ_05412</name>
    <name evidence="2" type="ORF">VFPFJ_07239</name>
</gene>
<dbReference type="Proteomes" id="UP000078240">
    <property type="component" value="Unassembled WGS sequence"/>
</dbReference>
<name>A0A179GPH8_PURLI</name>
<evidence type="ECO:0000313" key="1">
    <source>
        <dbReference type="EMBL" id="OAQ79827.1"/>
    </source>
</evidence>
<evidence type="ECO:0000313" key="2">
    <source>
        <dbReference type="EMBL" id="OAQ88774.1"/>
    </source>
</evidence>
<accession>A0A179GPH8</accession>
<proteinExistence type="predicted"/>
<evidence type="ECO:0000313" key="3">
    <source>
        <dbReference type="Proteomes" id="UP000078240"/>
    </source>
</evidence>
<reference evidence="1 3" key="1">
    <citation type="submission" date="2016-01" db="EMBL/GenBank/DDBJ databases">
        <title>Biosynthesis of antibiotic leucinostatins and their inhibition on Phytophthora in bio-control Purpureocillium lilacinum.</title>
        <authorList>
            <person name="Wang G."/>
            <person name="Liu Z."/>
            <person name="Lin R."/>
            <person name="Li E."/>
            <person name="Mao Z."/>
            <person name="Ling J."/>
            <person name="Yin W."/>
            <person name="Xie B."/>
        </authorList>
    </citation>
    <scope>NUCLEOTIDE SEQUENCE [LARGE SCALE GENOMIC DNA]</scope>
    <source>
        <strain evidence="1">PLBJ-1</strain>
        <strain evidence="2">PLFJ-1</strain>
    </source>
</reference>
<organism evidence="1 3">
    <name type="scientific">Purpureocillium lilacinum</name>
    <name type="common">Paecilomyces lilacinus</name>
    <dbReference type="NCBI Taxonomy" id="33203"/>
    <lineage>
        <taxon>Eukaryota</taxon>
        <taxon>Fungi</taxon>
        <taxon>Dikarya</taxon>
        <taxon>Ascomycota</taxon>
        <taxon>Pezizomycotina</taxon>
        <taxon>Sordariomycetes</taxon>
        <taxon>Hypocreomycetidae</taxon>
        <taxon>Hypocreales</taxon>
        <taxon>Ophiocordycipitaceae</taxon>
        <taxon>Purpureocillium</taxon>
    </lineage>
</organism>